<feature type="transmembrane region" description="Helical" evidence="1">
    <location>
        <begin position="6"/>
        <end position="23"/>
    </location>
</feature>
<evidence type="ECO:0000313" key="2">
    <source>
        <dbReference type="EMBL" id="MBX37145.1"/>
    </source>
</evidence>
<organism evidence="2">
    <name type="scientific">Rhizophora mucronata</name>
    <name type="common">Asiatic mangrove</name>
    <dbReference type="NCBI Taxonomy" id="61149"/>
    <lineage>
        <taxon>Eukaryota</taxon>
        <taxon>Viridiplantae</taxon>
        <taxon>Streptophyta</taxon>
        <taxon>Embryophyta</taxon>
        <taxon>Tracheophyta</taxon>
        <taxon>Spermatophyta</taxon>
        <taxon>Magnoliopsida</taxon>
        <taxon>eudicotyledons</taxon>
        <taxon>Gunneridae</taxon>
        <taxon>Pentapetalae</taxon>
        <taxon>rosids</taxon>
        <taxon>fabids</taxon>
        <taxon>Malpighiales</taxon>
        <taxon>Rhizophoraceae</taxon>
        <taxon>Rhizophora</taxon>
    </lineage>
</organism>
<sequence>MLFSFYKIFFAMLMASFLQIILLG</sequence>
<accession>A0A2P2N3U7</accession>
<keyword evidence="1" id="KW-0812">Transmembrane</keyword>
<proteinExistence type="predicted"/>
<name>A0A2P2N3U7_RHIMU</name>
<reference evidence="2" key="1">
    <citation type="submission" date="2018-02" db="EMBL/GenBank/DDBJ databases">
        <title>Rhizophora mucronata_Transcriptome.</title>
        <authorList>
            <person name="Meera S.P."/>
            <person name="Sreeshan A."/>
            <person name="Augustine A."/>
        </authorList>
    </citation>
    <scope>NUCLEOTIDE SEQUENCE</scope>
    <source>
        <tissue evidence="2">Leaf</tissue>
    </source>
</reference>
<protein>
    <submittedName>
        <fullName evidence="2">Uncharacterized protein</fullName>
    </submittedName>
</protein>
<evidence type="ECO:0000256" key="1">
    <source>
        <dbReference type="SAM" id="Phobius"/>
    </source>
</evidence>
<dbReference type="AlphaFoldDB" id="A0A2P2N3U7"/>
<keyword evidence="1" id="KW-1133">Transmembrane helix</keyword>
<dbReference type="EMBL" id="GGEC01056661">
    <property type="protein sequence ID" value="MBX37145.1"/>
    <property type="molecule type" value="Transcribed_RNA"/>
</dbReference>
<keyword evidence="1" id="KW-0472">Membrane</keyword>